<accession>A0A383D9G4</accession>
<dbReference type="Gene3D" id="3.40.50.720">
    <property type="entry name" value="NAD(P)-binding Rossmann-like Domain"/>
    <property type="match status" value="1"/>
</dbReference>
<dbReference type="AlphaFoldDB" id="A0A383D9G4"/>
<feature type="non-terminal residue" evidence="2">
    <location>
        <position position="141"/>
    </location>
</feature>
<dbReference type="Pfam" id="PF00106">
    <property type="entry name" value="adh_short"/>
    <property type="match status" value="1"/>
</dbReference>
<proteinExistence type="inferred from homology"/>
<dbReference type="InterPro" id="IPR050259">
    <property type="entry name" value="SDR"/>
</dbReference>
<dbReference type="EMBL" id="UINC01215330">
    <property type="protein sequence ID" value="SVE40963.1"/>
    <property type="molecule type" value="Genomic_DNA"/>
</dbReference>
<dbReference type="InterPro" id="IPR002347">
    <property type="entry name" value="SDR_fam"/>
</dbReference>
<gene>
    <name evidence="2" type="ORF">METZ01_LOCUS493817</name>
</gene>
<reference evidence="2" key="1">
    <citation type="submission" date="2018-05" db="EMBL/GenBank/DDBJ databases">
        <authorList>
            <person name="Lanie J.A."/>
            <person name="Ng W.-L."/>
            <person name="Kazmierczak K.M."/>
            <person name="Andrzejewski T.M."/>
            <person name="Davidsen T.M."/>
            <person name="Wayne K.J."/>
            <person name="Tettelin H."/>
            <person name="Glass J.I."/>
            <person name="Rusch D."/>
            <person name="Podicherti R."/>
            <person name="Tsui H.-C.T."/>
            <person name="Winkler M.E."/>
        </authorList>
    </citation>
    <scope>NUCLEOTIDE SEQUENCE</scope>
</reference>
<dbReference type="PANTHER" id="PTHR42879:SF2">
    <property type="entry name" value="3-OXOACYL-[ACYL-CARRIER-PROTEIN] REDUCTASE FABG"/>
    <property type="match status" value="1"/>
</dbReference>
<sequence>MDNDMPFSLDGRVALVTGSSTGLGKAVAFGLARSGARVALNYYNNEERAAETFGEFQAEGFEGVMLRGDVSDESAVNALCGEVVEKLGEIDILVVNATPDQPQMPIEEFTWEHFQTMIDFFIKSPYLLTRAVLPHMKENRW</sequence>
<dbReference type="PRINTS" id="PR00081">
    <property type="entry name" value="GDHRDH"/>
</dbReference>
<dbReference type="PANTHER" id="PTHR42879">
    <property type="entry name" value="3-OXOACYL-(ACYL-CARRIER-PROTEIN) REDUCTASE"/>
    <property type="match status" value="1"/>
</dbReference>
<evidence type="ECO:0000256" key="1">
    <source>
        <dbReference type="ARBA" id="ARBA00006484"/>
    </source>
</evidence>
<name>A0A383D9G4_9ZZZZ</name>
<protein>
    <submittedName>
        <fullName evidence="2">Uncharacterized protein</fullName>
    </submittedName>
</protein>
<dbReference type="InterPro" id="IPR036291">
    <property type="entry name" value="NAD(P)-bd_dom_sf"/>
</dbReference>
<evidence type="ECO:0000313" key="2">
    <source>
        <dbReference type="EMBL" id="SVE40963.1"/>
    </source>
</evidence>
<dbReference type="SUPFAM" id="SSF51735">
    <property type="entry name" value="NAD(P)-binding Rossmann-fold domains"/>
    <property type="match status" value="1"/>
</dbReference>
<comment type="similarity">
    <text evidence="1">Belongs to the short-chain dehydrogenases/reductases (SDR) family.</text>
</comment>
<organism evidence="2">
    <name type="scientific">marine metagenome</name>
    <dbReference type="NCBI Taxonomy" id="408172"/>
    <lineage>
        <taxon>unclassified sequences</taxon>
        <taxon>metagenomes</taxon>
        <taxon>ecological metagenomes</taxon>
    </lineage>
</organism>